<sequence>MSDKLSILDVSVELISEIFEHLESAEDRLEVVAVHPKFAKGFARFAATAHRTLKCGQLPLSYCSKVLQLAGDSVKSLSLQDPANVVALMKLASDHCPNLEEISIPVRTEYWAVIQPLLLSMQKLKRIDLRNDFRPLEVIGTLLEFPQLEFLLLVGFRNDNLSRIDELQGLTSLHVINNEPIDVYLFFAPLKNLTELEVKVAYMNCPVQIAGDEYWPKVKELTLTFGIFRSEMPYLPSLWHLSISHVMPDRKISQLFASSVSQYAHTLGSMGMVYETQTAGTADAKIISELKSLRVLYMPYVNNAFIGALKSDSLERLFIRDSWNLTNSGILRLLRGCKNLRLIDFGGCKRITKHLVEPALKILKKNGVRPDNPVELRVNAEFGDHALLKEIPLVTLVDPIRDGSTFPRLSLTALHATACPSICSHLPFLG</sequence>
<dbReference type="OMA" id="ASDHCPN"/>
<dbReference type="Gene3D" id="3.80.10.10">
    <property type="entry name" value="Ribonuclease Inhibitor"/>
    <property type="match status" value="1"/>
</dbReference>
<evidence type="ECO:0000313" key="2">
    <source>
        <dbReference type="Proteomes" id="UP000008744"/>
    </source>
</evidence>
<dbReference type="STRING" id="7234.B4GZV8"/>
<dbReference type="OrthoDB" id="6492012at2759"/>
<reference evidence="1 2" key="1">
    <citation type="journal article" date="2007" name="Nature">
        <title>Evolution of genes and genomes on the Drosophila phylogeny.</title>
        <authorList>
            <consortium name="Drosophila 12 Genomes Consortium"/>
            <person name="Clark A.G."/>
            <person name="Eisen M.B."/>
            <person name="Smith D.R."/>
            <person name="Bergman C.M."/>
            <person name="Oliver B."/>
            <person name="Markow T.A."/>
            <person name="Kaufman T.C."/>
            <person name="Kellis M."/>
            <person name="Gelbart W."/>
            <person name="Iyer V.N."/>
            <person name="Pollard D.A."/>
            <person name="Sackton T.B."/>
            <person name="Larracuente A.M."/>
            <person name="Singh N.D."/>
            <person name="Abad J.P."/>
            <person name="Abt D.N."/>
            <person name="Adryan B."/>
            <person name="Aguade M."/>
            <person name="Akashi H."/>
            <person name="Anderson W.W."/>
            <person name="Aquadro C.F."/>
            <person name="Ardell D.H."/>
            <person name="Arguello R."/>
            <person name="Artieri C.G."/>
            <person name="Barbash D.A."/>
            <person name="Barker D."/>
            <person name="Barsanti P."/>
            <person name="Batterham P."/>
            <person name="Batzoglou S."/>
            <person name="Begun D."/>
            <person name="Bhutkar A."/>
            <person name="Blanco E."/>
            <person name="Bosak S.A."/>
            <person name="Bradley R.K."/>
            <person name="Brand A.D."/>
            <person name="Brent M.R."/>
            <person name="Brooks A.N."/>
            <person name="Brown R.H."/>
            <person name="Butlin R.K."/>
            <person name="Caggese C."/>
            <person name="Calvi B.R."/>
            <person name="Bernardo de Carvalho A."/>
            <person name="Caspi A."/>
            <person name="Castrezana S."/>
            <person name="Celniker S.E."/>
            <person name="Chang J.L."/>
            <person name="Chapple C."/>
            <person name="Chatterji S."/>
            <person name="Chinwalla A."/>
            <person name="Civetta A."/>
            <person name="Clifton S.W."/>
            <person name="Comeron J.M."/>
            <person name="Costello J.C."/>
            <person name="Coyne J.A."/>
            <person name="Daub J."/>
            <person name="David R.G."/>
            <person name="Delcher A.L."/>
            <person name="Delehaunty K."/>
            <person name="Do C.B."/>
            <person name="Ebling H."/>
            <person name="Edwards K."/>
            <person name="Eickbush T."/>
            <person name="Evans J.D."/>
            <person name="Filipski A."/>
            <person name="Findeiss S."/>
            <person name="Freyhult E."/>
            <person name="Fulton L."/>
            <person name="Fulton R."/>
            <person name="Garcia A.C."/>
            <person name="Gardiner A."/>
            <person name="Garfield D.A."/>
            <person name="Garvin B.E."/>
            <person name="Gibson G."/>
            <person name="Gilbert D."/>
            <person name="Gnerre S."/>
            <person name="Godfrey J."/>
            <person name="Good R."/>
            <person name="Gotea V."/>
            <person name="Gravely B."/>
            <person name="Greenberg A.J."/>
            <person name="Griffiths-Jones S."/>
            <person name="Gross S."/>
            <person name="Guigo R."/>
            <person name="Gustafson E.A."/>
            <person name="Haerty W."/>
            <person name="Hahn M.W."/>
            <person name="Halligan D.L."/>
            <person name="Halpern A.L."/>
            <person name="Halter G.M."/>
            <person name="Han M.V."/>
            <person name="Heger A."/>
            <person name="Hillier L."/>
            <person name="Hinrichs A.S."/>
            <person name="Holmes I."/>
            <person name="Hoskins R.A."/>
            <person name="Hubisz M.J."/>
            <person name="Hultmark D."/>
            <person name="Huntley M.A."/>
            <person name="Jaffe D.B."/>
            <person name="Jagadeeshan S."/>
            <person name="Jeck W.R."/>
            <person name="Johnson J."/>
            <person name="Jones C.D."/>
            <person name="Jordan W.C."/>
            <person name="Karpen G.H."/>
            <person name="Kataoka E."/>
            <person name="Keightley P.D."/>
            <person name="Kheradpour P."/>
            <person name="Kirkness E.F."/>
            <person name="Koerich L.B."/>
            <person name="Kristiansen K."/>
            <person name="Kudrna D."/>
            <person name="Kulathinal R.J."/>
            <person name="Kumar S."/>
            <person name="Kwok R."/>
            <person name="Lander E."/>
            <person name="Langley C.H."/>
            <person name="Lapoint R."/>
            <person name="Lazzaro B.P."/>
            <person name="Lee S.J."/>
            <person name="Levesque L."/>
            <person name="Li R."/>
            <person name="Lin C.F."/>
            <person name="Lin M.F."/>
            <person name="Lindblad-Toh K."/>
            <person name="Llopart A."/>
            <person name="Long M."/>
            <person name="Low L."/>
            <person name="Lozovsky E."/>
            <person name="Lu J."/>
            <person name="Luo M."/>
            <person name="Machado C.A."/>
            <person name="Makalowski W."/>
            <person name="Marzo M."/>
            <person name="Matsuda M."/>
            <person name="Matzkin L."/>
            <person name="McAllister B."/>
            <person name="McBride C.S."/>
            <person name="McKernan B."/>
            <person name="McKernan K."/>
            <person name="Mendez-Lago M."/>
            <person name="Minx P."/>
            <person name="Mollenhauer M.U."/>
            <person name="Montooth K."/>
            <person name="Mount S.M."/>
            <person name="Mu X."/>
            <person name="Myers E."/>
            <person name="Negre B."/>
            <person name="Newfeld S."/>
            <person name="Nielsen R."/>
            <person name="Noor M.A."/>
            <person name="O'Grady P."/>
            <person name="Pachter L."/>
            <person name="Papaceit M."/>
            <person name="Parisi M.J."/>
            <person name="Parisi M."/>
            <person name="Parts L."/>
            <person name="Pedersen J.S."/>
            <person name="Pesole G."/>
            <person name="Phillippy A.M."/>
            <person name="Ponting C.P."/>
            <person name="Pop M."/>
            <person name="Porcelli D."/>
            <person name="Powell J.R."/>
            <person name="Prohaska S."/>
            <person name="Pruitt K."/>
            <person name="Puig M."/>
            <person name="Quesneville H."/>
            <person name="Ram K.R."/>
            <person name="Rand D."/>
            <person name="Rasmussen M.D."/>
            <person name="Reed L.K."/>
            <person name="Reenan R."/>
            <person name="Reily A."/>
            <person name="Remington K.A."/>
            <person name="Rieger T.T."/>
            <person name="Ritchie M.G."/>
            <person name="Robin C."/>
            <person name="Rogers Y.H."/>
            <person name="Rohde C."/>
            <person name="Rozas J."/>
            <person name="Rubenfield M.J."/>
            <person name="Ruiz A."/>
            <person name="Russo S."/>
            <person name="Salzberg S.L."/>
            <person name="Sanchez-Gracia A."/>
            <person name="Saranga D.J."/>
            <person name="Sato H."/>
            <person name="Schaeffer S.W."/>
            <person name="Schatz M.C."/>
            <person name="Schlenke T."/>
            <person name="Schwartz R."/>
            <person name="Segarra C."/>
            <person name="Singh R.S."/>
            <person name="Sirot L."/>
            <person name="Sirota M."/>
            <person name="Sisneros N.B."/>
            <person name="Smith C.D."/>
            <person name="Smith T.F."/>
            <person name="Spieth J."/>
            <person name="Stage D.E."/>
            <person name="Stark A."/>
            <person name="Stephan W."/>
            <person name="Strausberg R.L."/>
            <person name="Strempel S."/>
            <person name="Sturgill D."/>
            <person name="Sutton G."/>
            <person name="Sutton G.G."/>
            <person name="Tao W."/>
            <person name="Teichmann S."/>
            <person name="Tobari Y.N."/>
            <person name="Tomimura Y."/>
            <person name="Tsolas J.M."/>
            <person name="Valente V.L."/>
            <person name="Venter E."/>
            <person name="Venter J.C."/>
            <person name="Vicario S."/>
            <person name="Vieira F.G."/>
            <person name="Vilella A.J."/>
            <person name="Villasante A."/>
            <person name="Walenz B."/>
            <person name="Wang J."/>
            <person name="Wasserman M."/>
            <person name="Watts T."/>
            <person name="Wilson D."/>
            <person name="Wilson R.K."/>
            <person name="Wing R.A."/>
            <person name="Wolfner M.F."/>
            <person name="Wong A."/>
            <person name="Wong G.K."/>
            <person name="Wu C.I."/>
            <person name="Wu G."/>
            <person name="Yamamoto D."/>
            <person name="Yang H.P."/>
            <person name="Yang S.P."/>
            <person name="Yorke J.A."/>
            <person name="Yoshida K."/>
            <person name="Zdobnov E."/>
            <person name="Zhang P."/>
            <person name="Zhang Y."/>
            <person name="Zimin A.V."/>
            <person name="Baldwin J."/>
            <person name="Abdouelleil A."/>
            <person name="Abdulkadir J."/>
            <person name="Abebe A."/>
            <person name="Abera B."/>
            <person name="Abreu J."/>
            <person name="Acer S.C."/>
            <person name="Aftuck L."/>
            <person name="Alexander A."/>
            <person name="An P."/>
            <person name="Anderson E."/>
            <person name="Anderson S."/>
            <person name="Arachi H."/>
            <person name="Azer M."/>
            <person name="Bachantsang P."/>
            <person name="Barry A."/>
            <person name="Bayul T."/>
            <person name="Berlin A."/>
            <person name="Bessette D."/>
            <person name="Bloom T."/>
            <person name="Blye J."/>
            <person name="Boguslavskiy L."/>
            <person name="Bonnet C."/>
            <person name="Boukhgalter B."/>
            <person name="Bourzgui I."/>
            <person name="Brown A."/>
            <person name="Cahill P."/>
            <person name="Channer S."/>
            <person name="Cheshatsang Y."/>
            <person name="Chuda L."/>
            <person name="Citroen M."/>
            <person name="Collymore A."/>
            <person name="Cooke P."/>
            <person name="Costello M."/>
            <person name="D'Aco K."/>
            <person name="Daza R."/>
            <person name="De Haan G."/>
            <person name="DeGray S."/>
            <person name="DeMaso C."/>
            <person name="Dhargay N."/>
            <person name="Dooley K."/>
            <person name="Dooley E."/>
            <person name="Doricent M."/>
            <person name="Dorje P."/>
            <person name="Dorjee K."/>
            <person name="Dupes A."/>
            <person name="Elong R."/>
            <person name="Falk J."/>
            <person name="Farina A."/>
            <person name="Faro S."/>
            <person name="Ferguson D."/>
            <person name="Fisher S."/>
            <person name="Foley C.D."/>
            <person name="Franke A."/>
            <person name="Friedrich D."/>
            <person name="Gadbois L."/>
            <person name="Gearin G."/>
            <person name="Gearin C.R."/>
            <person name="Giannoukos G."/>
            <person name="Goode T."/>
            <person name="Graham J."/>
            <person name="Grandbois E."/>
            <person name="Grewal S."/>
            <person name="Gyaltsen K."/>
            <person name="Hafez N."/>
            <person name="Hagos B."/>
            <person name="Hall J."/>
            <person name="Henson C."/>
            <person name="Hollinger A."/>
            <person name="Honan T."/>
            <person name="Huard M.D."/>
            <person name="Hughes L."/>
            <person name="Hurhula B."/>
            <person name="Husby M.E."/>
            <person name="Kamat A."/>
            <person name="Kanga B."/>
            <person name="Kashin S."/>
            <person name="Khazanovich D."/>
            <person name="Kisner P."/>
            <person name="Lance K."/>
            <person name="Lara M."/>
            <person name="Lee W."/>
            <person name="Lennon N."/>
            <person name="Letendre F."/>
            <person name="LeVine R."/>
            <person name="Lipovsky A."/>
            <person name="Liu X."/>
            <person name="Liu J."/>
            <person name="Liu S."/>
            <person name="Lokyitsang T."/>
            <person name="Lokyitsang Y."/>
            <person name="Lubonja R."/>
            <person name="Lui A."/>
            <person name="MacDonald P."/>
            <person name="Magnisalis V."/>
            <person name="Maru K."/>
            <person name="Matthews C."/>
            <person name="McCusker W."/>
            <person name="McDonough S."/>
            <person name="Mehta T."/>
            <person name="Meldrim J."/>
            <person name="Meneus L."/>
            <person name="Mihai O."/>
            <person name="Mihalev A."/>
            <person name="Mihova T."/>
            <person name="Mittelman R."/>
            <person name="Mlenga V."/>
            <person name="Montmayeur A."/>
            <person name="Mulrain L."/>
            <person name="Navidi A."/>
            <person name="Naylor J."/>
            <person name="Negash T."/>
            <person name="Nguyen T."/>
            <person name="Nguyen N."/>
            <person name="Nicol R."/>
            <person name="Norbu C."/>
            <person name="Norbu N."/>
            <person name="Novod N."/>
            <person name="O'Neill B."/>
            <person name="Osman S."/>
            <person name="Markiewicz E."/>
            <person name="Oyono O.L."/>
            <person name="Patti C."/>
            <person name="Phunkhang P."/>
            <person name="Pierre F."/>
            <person name="Priest M."/>
            <person name="Raghuraman S."/>
            <person name="Rege F."/>
            <person name="Reyes R."/>
            <person name="Rise C."/>
            <person name="Rogov P."/>
            <person name="Ross K."/>
            <person name="Ryan E."/>
            <person name="Settipalli S."/>
            <person name="Shea T."/>
            <person name="Sherpa N."/>
            <person name="Shi L."/>
            <person name="Shih D."/>
            <person name="Sparrow T."/>
            <person name="Spaulding J."/>
            <person name="Stalker J."/>
            <person name="Stange-Thomann N."/>
            <person name="Stavropoulos S."/>
            <person name="Stone C."/>
            <person name="Strader C."/>
            <person name="Tesfaye S."/>
            <person name="Thomson T."/>
            <person name="Thoulutsang Y."/>
            <person name="Thoulutsang D."/>
            <person name="Topham K."/>
            <person name="Topping I."/>
            <person name="Tsamla T."/>
            <person name="Vassiliev H."/>
            <person name="Vo A."/>
            <person name="Wangchuk T."/>
            <person name="Wangdi T."/>
            <person name="Weiand M."/>
            <person name="Wilkinson J."/>
            <person name="Wilson A."/>
            <person name="Yadav S."/>
            <person name="Young G."/>
            <person name="Yu Q."/>
            <person name="Zembek L."/>
            <person name="Zhong D."/>
            <person name="Zimmer A."/>
            <person name="Zwirko Z."/>
            <person name="Jaffe D.B."/>
            <person name="Alvarez P."/>
            <person name="Brockman W."/>
            <person name="Butler J."/>
            <person name="Chin C."/>
            <person name="Gnerre S."/>
            <person name="Grabherr M."/>
            <person name="Kleber M."/>
            <person name="Mauceli E."/>
            <person name="MacCallum I."/>
        </authorList>
    </citation>
    <scope>NUCLEOTIDE SEQUENCE [LARGE SCALE GENOMIC DNA]</scope>
    <source>
        <strain evidence="2">MSH-3 / Tucson 14011-0111.49</strain>
    </source>
</reference>
<keyword evidence="2" id="KW-1185">Reference proteome</keyword>
<dbReference type="AlphaFoldDB" id="B4GZV8"/>
<gene>
    <name evidence="1" type="primary">Dper\GL22870</name>
    <name evidence="1" type="ORF">Dper_GL22870</name>
</gene>
<dbReference type="EMBL" id="CH479199">
    <property type="protein sequence ID" value="EDW29535.1"/>
    <property type="molecule type" value="Genomic_DNA"/>
</dbReference>
<protein>
    <submittedName>
        <fullName evidence="1">GL22870</fullName>
    </submittedName>
</protein>
<dbReference type="PANTHER" id="PTHR13318">
    <property type="entry name" value="PARTNER OF PAIRED, ISOFORM B-RELATED"/>
    <property type="match status" value="1"/>
</dbReference>
<dbReference type="GO" id="GO:0031146">
    <property type="term" value="P:SCF-dependent proteasomal ubiquitin-dependent protein catabolic process"/>
    <property type="evidence" value="ECO:0007669"/>
    <property type="project" value="TreeGrafter"/>
</dbReference>
<proteinExistence type="predicted"/>
<evidence type="ECO:0000313" key="1">
    <source>
        <dbReference type="EMBL" id="EDW29535.1"/>
    </source>
</evidence>
<dbReference type="eggNOG" id="KOG1947">
    <property type="taxonomic scope" value="Eukaryota"/>
</dbReference>
<dbReference type="GO" id="GO:0019005">
    <property type="term" value="C:SCF ubiquitin ligase complex"/>
    <property type="evidence" value="ECO:0007669"/>
    <property type="project" value="TreeGrafter"/>
</dbReference>
<dbReference type="PhylomeDB" id="B4GZV8"/>
<organism evidence="2">
    <name type="scientific">Drosophila persimilis</name>
    <name type="common">Fruit fly</name>
    <dbReference type="NCBI Taxonomy" id="7234"/>
    <lineage>
        <taxon>Eukaryota</taxon>
        <taxon>Metazoa</taxon>
        <taxon>Ecdysozoa</taxon>
        <taxon>Arthropoda</taxon>
        <taxon>Hexapoda</taxon>
        <taxon>Insecta</taxon>
        <taxon>Pterygota</taxon>
        <taxon>Neoptera</taxon>
        <taxon>Endopterygota</taxon>
        <taxon>Diptera</taxon>
        <taxon>Brachycera</taxon>
        <taxon>Muscomorpha</taxon>
        <taxon>Ephydroidea</taxon>
        <taxon>Drosophilidae</taxon>
        <taxon>Drosophila</taxon>
        <taxon>Sophophora</taxon>
    </lineage>
</organism>
<dbReference type="Proteomes" id="UP000008744">
    <property type="component" value="Unassembled WGS sequence"/>
</dbReference>
<dbReference type="InterPro" id="IPR032675">
    <property type="entry name" value="LRR_dom_sf"/>
</dbReference>
<name>B4GZV8_DROPE</name>
<accession>B4GZV8</accession>
<dbReference type="HOGENOM" id="CLU_638217_0_0_1"/>
<dbReference type="SUPFAM" id="SSF52047">
    <property type="entry name" value="RNI-like"/>
    <property type="match status" value="1"/>
</dbReference>